<gene>
    <name evidence="1" type="primary">graX</name>
    <name evidence="1" type="ORF">GCM10022378_16560</name>
</gene>
<protein>
    <submittedName>
        <fullName evidence="1">Auxiliary protein GraX/ApsX</fullName>
    </submittedName>
</protein>
<comment type="caution">
    <text evidence="1">The sequence shown here is derived from an EMBL/GenBank/DDBJ whole genome shotgun (WGS) entry which is preliminary data.</text>
</comment>
<dbReference type="EMBL" id="BAABCK010000058">
    <property type="protein sequence ID" value="GAA3728576.1"/>
    <property type="molecule type" value="Genomic_DNA"/>
</dbReference>
<dbReference type="SUPFAM" id="SSF51735">
    <property type="entry name" value="NAD(P)-binding Rossmann-fold domains"/>
    <property type="match status" value="1"/>
</dbReference>
<proteinExistence type="predicted"/>
<evidence type="ECO:0000313" key="2">
    <source>
        <dbReference type="Proteomes" id="UP001500920"/>
    </source>
</evidence>
<organism evidence="1 2">
    <name type="scientific">Salinicoccus jeotgali</name>
    <dbReference type="NCBI Taxonomy" id="381634"/>
    <lineage>
        <taxon>Bacteria</taxon>
        <taxon>Bacillati</taxon>
        <taxon>Bacillota</taxon>
        <taxon>Bacilli</taxon>
        <taxon>Bacillales</taxon>
        <taxon>Staphylococcaceae</taxon>
        <taxon>Salinicoccus</taxon>
    </lineage>
</organism>
<sequence>MKNVLLMGINGRIGKNLYEELKGEFNLFAFSSPNQINNEMDITFLKKDLFILPEVEEALKGIDTVLFFEDPIMRLNRQTQGRFEDFYILIADNIARAAQLHEVKQIIFIADEVSSPYIVEVLGAFGTKVQVTRTPIKRYGKTLSYKTTDYNSVRSVQRARMPRGWNIKDVGQYYFDWLDNILYGLINISYEGRTINMQLPKKARPILVIEYDAQGSYNGLEIYRIKGGSLSKRLMNKTPRFEFRALPGGEDFLMALHDFEPKLSWGIYQIIQAPLYTLINRIYQVEMIINNQAPGSHNRPSVE</sequence>
<dbReference type="InterPro" id="IPR036291">
    <property type="entry name" value="NAD(P)-bd_dom_sf"/>
</dbReference>
<dbReference type="Gene3D" id="3.40.50.720">
    <property type="entry name" value="NAD(P)-binding Rossmann-like Domain"/>
    <property type="match status" value="1"/>
</dbReference>
<reference evidence="2" key="1">
    <citation type="journal article" date="2019" name="Int. J. Syst. Evol. Microbiol.">
        <title>The Global Catalogue of Microorganisms (GCM) 10K type strain sequencing project: providing services to taxonomists for standard genome sequencing and annotation.</title>
        <authorList>
            <consortium name="The Broad Institute Genomics Platform"/>
            <consortium name="The Broad Institute Genome Sequencing Center for Infectious Disease"/>
            <person name="Wu L."/>
            <person name="Ma J."/>
        </authorList>
    </citation>
    <scope>NUCLEOTIDE SEQUENCE [LARGE SCALE GENOMIC DNA]</scope>
    <source>
        <strain evidence="2">JCM 16981</strain>
    </source>
</reference>
<keyword evidence="2" id="KW-1185">Reference proteome</keyword>
<accession>A0ABP7F0W3</accession>
<dbReference type="Proteomes" id="UP001500920">
    <property type="component" value="Unassembled WGS sequence"/>
</dbReference>
<evidence type="ECO:0000313" key="1">
    <source>
        <dbReference type="EMBL" id="GAA3728576.1"/>
    </source>
</evidence>
<dbReference type="RefSeq" id="WP_344703353.1">
    <property type="nucleotide sequence ID" value="NZ_BAABCK010000058.1"/>
</dbReference>
<name>A0ABP7F0W3_9STAP</name>